<reference evidence="7 8" key="1">
    <citation type="submission" date="2018-07" db="EMBL/GenBank/DDBJ databases">
        <title>Genome sequencing of oomycete isolates from Chile give support for New Zealand origin for Phytophthora kernoviae and make available the first Nothophytophthora sp. genome.</title>
        <authorList>
            <person name="Studholme D.J."/>
            <person name="Sanfuentes E."/>
            <person name="Panda P."/>
            <person name="Hill R."/>
            <person name="Sambles C."/>
            <person name="Grant M."/>
            <person name="Williams N.M."/>
            <person name="Mcdougal R.L."/>
        </authorList>
    </citation>
    <scope>NUCLEOTIDE SEQUENCE [LARGE SCALE GENOMIC DNA]</scope>
    <source>
        <strain evidence="7">Chile2</strain>
    </source>
</reference>
<evidence type="ECO:0000256" key="6">
    <source>
        <dbReference type="SAM" id="Coils"/>
    </source>
</evidence>
<comment type="similarity">
    <text evidence="2 5">Belongs to the RxLR effector family.</text>
</comment>
<comment type="subcellular location">
    <subcellularLocation>
        <location evidence="1 5">Secreted</location>
    </subcellularLocation>
</comment>
<evidence type="ECO:0000256" key="2">
    <source>
        <dbReference type="ARBA" id="ARBA00010400"/>
    </source>
</evidence>
<dbReference type="Proteomes" id="UP000285883">
    <property type="component" value="Unassembled WGS sequence"/>
</dbReference>
<evidence type="ECO:0000313" key="8">
    <source>
        <dbReference type="Proteomes" id="UP000285883"/>
    </source>
</evidence>
<name>A0A3R7JTG3_9STRA</name>
<feature type="coiled-coil region" evidence="6">
    <location>
        <begin position="79"/>
        <end position="106"/>
    </location>
</feature>
<evidence type="ECO:0000256" key="4">
    <source>
        <dbReference type="ARBA" id="ARBA00022729"/>
    </source>
</evidence>
<proteinExistence type="inferred from homology"/>
<gene>
    <name evidence="7" type="ORF">BBI17_009967</name>
</gene>
<evidence type="ECO:0000256" key="3">
    <source>
        <dbReference type="ARBA" id="ARBA00022525"/>
    </source>
</evidence>
<dbReference type="EMBL" id="MAYM02001726">
    <property type="protein sequence ID" value="RLN13752.1"/>
    <property type="molecule type" value="Genomic_DNA"/>
</dbReference>
<keyword evidence="3 5" id="KW-0964">Secreted</keyword>
<keyword evidence="4 5" id="KW-0732">Signal</keyword>
<dbReference type="InterPro" id="IPR031825">
    <property type="entry name" value="RXLR"/>
</dbReference>
<sequence length="174" mass="19159">MRPSFVLLLALALLVAFSNAASATTRMTAVSIADSNKRSLRAVQKEDGEEERGGRFDYLFAAMDVVKLGYRTRKEIKTINKLKVAAAGKSAKAAKAEEKLKAMKLKAAAAGNGAVSAKKAVKEARIFKILLNEGMEPKELYLALRLDRLGDMAVTTNAYKFYQRIRLQTAKMDR</sequence>
<organism evidence="7 8">
    <name type="scientific">Phytophthora kernoviae</name>
    <dbReference type="NCBI Taxonomy" id="325452"/>
    <lineage>
        <taxon>Eukaryota</taxon>
        <taxon>Sar</taxon>
        <taxon>Stramenopiles</taxon>
        <taxon>Oomycota</taxon>
        <taxon>Peronosporomycetes</taxon>
        <taxon>Peronosporales</taxon>
        <taxon>Peronosporaceae</taxon>
        <taxon>Phytophthora</taxon>
    </lineage>
</organism>
<comment type="caution">
    <text evidence="7">The sequence shown here is derived from an EMBL/GenBank/DDBJ whole genome shotgun (WGS) entry which is preliminary data.</text>
</comment>
<comment type="function">
    <text evidence="5">Effector that suppresses plant defense responses during pathogen infection.</text>
</comment>
<feature type="signal peptide" evidence="5">
    <location>
        <begin position="1"/>
        <end position="20"/>
    </location>
</feature>
<dbReference type="Pfam" id="PF16810">
    <property type="entry name" value="RXLR"/>
    <property type="match status" value="1"/>
</dbReference>
<evidence type="ECO:0000313" key="7">
    <source>
        <dbReference type="EMBL" id="RLN13752.1"/>
    </source>
</evidence>
<keyword evidence="6" id="KW-0175">Coiled coil</keyword>
<evidence type="ECO:0000256" key="1">
    <source>
        <dbReference type="ARBA" id="ARBA00004613"/>
    </source>
</evidence>
<evidence type="ECO:0000256" key="5">
    <source>
        <dbReference type="RuleBase" id="RU367124"/>
    </source>
</evidence>
<protein>
    <recommendedName>
        <fullName evidence="5">RxLR effector protein</fullName>
    </recommendedName>
</protein>
<comment type="domain">
    <text evidence="5">The RxLR-dEER motif acts to carry the protein into the host cell cytoplasm through binding to cell surface phosphatidylinositol-3-phosphate.</text>
</comment>
<accession>A0A3R7JTG3</accession>
<feature type="chain" id="PRO_5018527309" description="RxLR effector protein" evidence="5">
    <location>
        <begin position="21"/>
        <end position="174"/>
    </location>
</feature>
<dbReference type="AlphaFoldDB" id="A0A3R7JTG3"/>